<keyword evidence="5 11" id="KW-0130">Cell adhesion</keyword>
<reference evidence="13" key="4">
    <citation type="submission" date="2025-08" db="UniProtKB">
        <authorList>
            <consortium name="Ensembl"/>
        </authorList>
    </citation>
    <scope>IDENTIFICATION</scope>
</reference>
<dbReference type="PRINTS" id="PR01185">
    <property type="entry name" value="INTEGRINA"/>
</dbReference>
<evidence type="ECO:0000256" key="9">
    <source>
        <dbReference type="ARBA" id="ARBA00023180"/>
    </source>
</evidence>
<dbReference type="SUPFAM" id="SSF69318">
    <property type="entry name" value="Integrin alpha N-terminal domain"/>
    <property type="match status" value="1"/>
</dbReference>
<dbReference type="OMA" id="MEDNNQG"/>
<name>A0A4W3GSQ8_CALMI</name>
<dbReference type="GO" id="GO:0007229">
    <property type="term" value="P:integrin-mediated signaling pathway"/>
    <property type="evidence" value="ECO:0007669"/>
    <property type="project" value="UniProtKB-KW"/>
</dbReference>
<organism evidence="13 14">
    <name type="scientific">Callorhinchus milii</name>
    <name type="common">Ghost shark</name>
    <dbReference type="NCBI Taxonomy" id="7868"/>
    <lineage>
        <taxon>Eukaryota</taxon>
        <taxon>Metazoa</taxon>
        <taxon>Chordata</taxon>
        <taxon>Craniata</taxon>
        <taxon>Vertebrata</taxon>
        <taxon>Chondrichthyes</taxon>
        <taxon>Holocephali</taxon>
        <taxon>Chimaeriformes</taxon>
        <taxon>Callorhinchidae</taxon>
        <taxon>Callorhinchus</taxon>
    </lineage>
</organism>
<dbReference type="SUPFAM" id="SSF69179">
    <property type="entry name" value="Integrin domains"/>
    <property type="match status" value="1"/>
</dbReference>
<evidence type="ECO:0000256" key="7">
    <source>
        <dbReference type="ARBA" id="ARBA00023136"/>
    </source>
</evidence>
<dbReference type="GO" id="GO:0033627">
    <property type="term" value="P:cell adhesion mediated by integrin"/>
    <property type="evidence" value="ECO:0007669"/>
    <property type="project" value="TreeGrafter"/>
</dbReference>
<dbReference type="Pfam" id="PF01839">
    <property type="entry name" value="FG-GAP"/>
    <property type="match status" value="2"/>
</dbReference>
<dbReference type="InterPro" id="IPR032695">
    <property type="entry name" value="Integrin_dom_sf"/>
</dbReference>
<dbReference type="InterPro" id="IPR013517">
    <property type="entry name" value="FG-GAP"/>
</dbReference>
<feature type="repeat" description="FG-GAP" evidence="10">
    <location>
        <begin position="121"/>
        <end position="181"/>
    </location>
</feature>
<dbReference type="Ensembl" id="ENSCMIT00000006283.1">
    <property type="protein sequence ID" value="ENSCMIP00000006082.1"/>
    <property type="gene ID" value="ENSCMIG00000003505.1"/>
</dbReference>
<reference evidence="14" key="1">
    <citation type="journal article" date="2006" name="Science">
        <title>Ancient noncoding elements conserved in the human genome.</title>
        <authorList>
            <person name="Venkatesh B."/>
            <person name="Kirkness E.F."/>
            <person name="Loh Y.H."/>
            <person name="Halpern A.L."/>
            <person name="Lee A.P."/>
            <person name="Johnson J."/>
            <person name="Dandona N."/>
            <person name="Viswanathan L.D."/>
            <person name="Tay A."/>
            <person name="Venter J.C."/>
            <person name="Strausberg R.L."/>
            <person name="Brenner S."/>
        </authorList>
    </citation>
    <scope>NUCLEOTIDE SEQUENCE [LARGE SCALE GENOMIC DNA]</scope>
</reference>
<dbReference type="GO" id="GO:0007160">
    <property type="term" value="P:cell-matrix adhesion"/>
    <property type="evidence" value="ECO:0007669"/>
    <property type="project" value="TreeGrafter"/>
</dbReference>
<evidence type="ECO:0000256" key="10">
    <source>
        <dbReference type="PROSITE-ProRule" id="PRU00803"/>
    </source>
</evidence>
<dbReference type="Pfam" id="PF08441">
    <property type="entry name" value="Integrin_A_Ig_1"/>
    <property type="match status" value="1"/>
</dbReference>
<dbReference type="InterPro" id="IPR013649">
    <property type="entry name" value="Integrin_alpha_Ig-like_1"/>
</dbReference>
<evidence type="ECO:0000256" key="8">
    <source>
        <dbReference type="ARBA" id="ARBA00023170"/>
    </source>
</evidence>
<evidence type="ECO:0000256" key="5">
    <source>
        <dbReference type="ARBA" id="ARBA00022889"/>
    </source>
</evidence>
<comment type="subcellular location">
    <subcellularLocation>
        <location evidence="1 11">Membrane</location>
        <topology evidence="1 11">Single-pass type I membrane protein</topology>
    </subcellularLocation>
</comment>
<dbReference type="AlphaFoldDB" id="A0A4W3GSQ8"/>
<keyword evidence="14" id="KW-1185">Reference proteome</keyword>
<feature type="repeat" description="FG-GAP" evidence="10">
    <location>
        <begin position="59"/>
        <end position="117"/>
    </location>
</feature>
<evidence type="ECO:0000256" key="1">
    <source>
        <dbReference type="ARBA" id="ARBA00004479"/>
    </source>
</evidence>
<feature type="repeat" description="FG-GAP" evidence="10">
    <location>
        <begin position="1"/>
        <end position="58"/>
    </location>
</feature>
<dbReference type="GO" id="GO:0008305">
    <property type="term" value="C:integrin complex"/>
    <property type="evidence" value="ECO:0007669"/>
    <property type="project" value="InterPro"/>
</dbReference>
<dbReference type="PANTHER" id="PTHR23220">
    <property type="entry name" value="INTEGRIN ALPHA"/>
    <property type="match status" value="1"/>
</dbReference>
<keyword evidence="4" id="KW-0677">Repeat</keyword>
<evidence type="ECO:0000256" key="4">
    <source>
        <dbReference type="ARBA" id="ARBA00022737"/>
    </source>
</evidence>
<evidence type="ECO:0000256" key="2">
    <source>
        <dbReference type="ARBA" id="ARBA00008054"/>
    </source>
</evidence>
<keyword evidence="9" id="KW-0325">Glycoprotein</keyword>
<dbReference type="InterPro" id="IPR028994">
    <property type="entry name" value="Integrin_alpha_N"/>
</dbReference>
<dbReference type="PROSITE" id="PS51470">
    <property type="entry name" value="FG_GAP"/>
    <property type="match status" value="3"/>
</dbReference>
<evidence type="ECO:0000256" key="11">
    <source>
        <dbReference type="RuleBase" id="RU003762"/>
    </source>
</evidence>
<dbReference type="InterPro" id="IPR000413">
    <property type="entry name" value="Integrin_alpha"/>
</dbReference>
<dbReference type="SMART" id="SM00191">
    <property type="entry name" value="Int_alpha"/>
    <property type="match status" value="3"/>
</dbReference>
<comment type="similarity">
    <text evidence="2 11">Belongs to the integrin alpha chain family.</text>
</comment>
<keyword evidence="8 11" id="KW-0675">Receptor</keyword>
<reference evidence="14" key="3">
    <citation type="journal article" date="2014" name="Nature">
        <title>Elephant shark genome provides unique insights into gnathostome evolution.</title>
        <authorList>
            <consortium name="International Elephant Shark Genome Sequencing Consortium"/>
            <person name="Venkatesh B."/>
            <person name="Lee A.P."/>
            <person name="Ravi V."/>
            <person name="Maurya A.K."/>
            <person name="Lian M.M."/>
            <person name="Swann J.B."/>
            <person name="Ohta Y."/>
            <person name="Flajnik M.F."/>
            <person name="Sutoh Y."/>
            <person name="Kasahara M."/>
            <person name="Hoon S."/>
            <person name="Gangu V."/>
            <person name="Roy S.W."/>
            <person name="Irimia M."/>
            <person name="Korzh V."/>
            <person name="Kondrychyn I."/>
            <person name="Lim Z.W."/>
            <person name="Tay B.H."/>
            <person name="Tohari S."/>
            <person name="Kong K.W."/>
            <person name="Ho S."/>
            <person name="Lorente-Galdos B."/>
            <person name="Quilez J."/>
            <person name="Marques-Bonet T."/>
            <person name="Raney B.J."/>
            <person name="Ingham P.W."/>
            <person name="Tay A."/>
            <person name="Hillier L.W."/>
            <person name="Minx P."/>
            <person name="Boehm T."/>
            <person name="Wilson R.K."/>
            <person name="Brenner S."/>
            <person name="Warren W.C."/>
        </authorList>
    </citation>
    <scope>NUCLEOTIDE SEQUENCE [LARGE SCALE GENOMIC DNA]</scope>
</reference>
<dbReference type="Gene3D" id="2.130.10.130">
    <property type="entry name" value="Integrin alpha, N-terminal"/>
    <property type="match status" value="1"/>
</dbReference>
<dbReference type="GO" id="GO:0098609">
    <property type="term" value="P:cell-cell adhesion"/>
    <property type="evidence" value="ECO:0007669"/>
    <property type="project" value="TreeGrafter"/>
</dbReference>
<dbReference type="InterPro" id="IPR013519">
    <property type="entry name" value="Int_alpha_beta-p"/>
</dbReference>
<accession>A0A4W3GSQ8</accession>
<protein>
    <submittedName>
        <fullName evidence="13">Integrin alpha-D-like</fullName>
    </submittedName>
</protein>
<dbReference type="GO" id="GO:0005178">
    <property type="term" value="F:integrin binding"/>
    <property type="evidence" value="ECO:0007669"/>
    <property type="project" value="TreeGrafter"/>
</dbReference>
<evidence type="ECO:0000259" key="12">
    <source>
        <dbReference type="Pfam" id="PF08441"/>
    </source>
</evidence>
<reference evidence="14" key="2">
    <citation type="journal article" date="2007" name="PLoS Biol.">
        <title>Survey sequencing and comparative analysis of the elephant shark (Callorhinchus milii) genome.</title>
        <authorList>
            <person name="Venkatesh B."/>
            <person name="Kirkness E.F."/>
            <person name="Loh Y.H."/>
            <person name="Halpern A.L."/>
            <person name="Lee A.P."/>
            <person name="Johnson J."/>
            <person name="Dandona N."/>
            <person name="Viswanathan L.D."/>
            <person name="Tay A."/>
            <person name="Venter J.C."/>
            <person name="Strausberg R.L."/>
            <person name="Brenner S."/>
        </authorList>
    </citation>
    <scope>NUCLEOTIDE SEQUENCE [LARGE SCALE GENOMIC DNA]</scope>
</reference>
<evidence type="ECO:0000256" key="3">
    <source>
        <dbReference type="ARBA" id="ARBA00022729"/>
    </source>
</evidence>
<feature type="domain" description="Integrin alpha first immunoglubulin-like" evidence="12">
    <location>
        <begin position="166"/>
        <end position="266"/>
    </location>
</feature>
<dbReference type="GeneTree" id="ENSGT00940000154838"/>
<proteinExistence type="inferred from homology"/>
<dbReference type="Proteomes" id="UP000314986">
    <property type="component" value="Unassembled WGS sequence"/>
</dbReference>
<evidence type="ECO:0000313" key="13">
    <source>
        <dbReference type="Ensembl" id="ENSCMIP00000006082.1"/>
    </source>
</evidence>
<keyword evidence="3" id="KW-0732">Signal</keyword>
<evidence type="ECO:0000256" key="6">
    <source>
        <dbReference type="ARBA" id="ARBA00023037"/>
    </source>
</evidence>
<dbReference type="Gene3D" id="2.60.40.1460">
    <property type="entry name" value="Integrin domains. Chain A, domain 2"/>
    <property type="match status" value="1"/>
</dbReference>
<evidence type="ECO:0000313" key="14">
    <source>
        <dbReference type="Proteomes" id="UP000314986"/>
    </source>
</evidence>
<sequence length="308" mass="33191">MTLRCSPQIGSYFGAELCSVDLNSDGRTDLLLIGAPLYLNQNQGGIVHIHQPTQLKTEIGHLTGEKGHEFGRFGSSIAGIRDVNGDGLTDVAVGAPLENGGRGCVYIFHGRDSNISPTYTQRVEGSSIDGKLRYFGRSIDGSLDLTGDNLTDISVGALDHLFILRSRPVLQLKVTVTFTPDNISPLDDGCSAPAAQGTPVTANVCFTIIKDIPDTLGNLNVKISYQLALDIARKIQRAELGSQRSGTQSVDTGRKEACVKTQINVKVQARSPVARWLEHQRTWVRFPAGAKPLPSFRTPHASVYPAGQ</sequence>
<keyword evidence="6 11" id="KW-0401">Integrin</keyword>
<dbReference type="PANTHER" id="PTHR23220:SF118">
    <property type="entry name" value="INTEGRIN ALPHA-X"/>
    <property type="match status" value="1"/>
</dbReference>
<reference evidence="13" key="5">
    <citation type="submission" date="2025-09" db="UniProtKB">
        <authorList>
            <consortium name="Ensembl"/>
        </authorList>
    </citation>
    <scope>IDENTIFICATION</scope>
</reference>
<keyword evidence="7" id="KW-0472">Membrane</keyword>
<dbReference type="GO" id="GO:0009897">
    <property type="term" value="C:external side of plasma membrane"/>
    <property type="evidence" value="ECO:0007669"/>
    <property type="project" value="TreeGrafter"/>
</dbReference>